<evidence type="ECO:0000259" key="3">
    <source>
        <dbReference type="Pfam" id="PF13203"/>
    </source>
</evidence>
<feature type="compositionally biased region" description="Basic and acidic residues" evidence="1">
    <location>
        <begin position="169"/>
        <end position="179"/>
    </location>
</feature>
<organism evidence="4 5">
    <name type="scientific">Desulfobotulus pelophilus</name>
    <dbReference type="NCBI Taxonomy" id="2823377"/>
    <lineage>
        <taxon>Bacteria</taxon>
        <taxon>Pseudomonadati</taxon>
        <taxon>Thermodesulfobacteriota</taxon>
        <taxon>Desulfobacteria</taxon>
        <taxon>Desulfobacterales</taxon>
        <taxon>Desulfobacteraceae</taxon>
        <taxon>Desulfobotulus</taxon>
    </lineage>
</organism>
<dbReference type="InterPro" id="IPR025154">
    <property type="entry name" value="Put_metallopeptidase_dom"/>
</dbReference>
<evidence type="ECO:0000313" key="5">
    <source>
        <dbReference type="Proteomes" id="UP001209681"/>
    </source>
</evidence>
<dbReference type="PANTHER" id="PTHR38730:SF1">
    <property type="entry name" value="SLL7028 PROTEIN"/>
    <property type="match status" value="1"/>
</dbReference>
<proteinExistence type="predicted"/>
<reference evidence="4 5" key="1">
    <citation type="submission" date="2022-11" db="EMBL/GenBank/DDBJ databases">
        <title>Desulfobotulus tamanensis H1 sp. nov. - anaerobic, alkaliphilic, sulphate reducing bacterium isolated from terrestrial mud volcano.</title>
        <authorList>
            <person name="Frolova A."/>
            <person name="Merkel A.Y."/>
            <person name="Slobodkin A.I."/>
        </authorList>
    </citation>
    <scope>NUCLEOTIDE SEQUENCE [LARGE SCALE GENOMIC DNA]</scope>
    <source>
        <strain evidence="4 5">H1</strain>
    </source>
</reference>
<dbReference type="SUPFAM" id="SSF53300">
    <property type="entry name" value="vWA-like"/>
    <property type="match status" value="1"/>
</dbReference>
<evidence type="ECO:0000259" key="2">
    <source>
        <dbReference type="Pfam" id="PF09967"/>
    </source>
</evidence>
<dbReference type="Proteomes" id="UP001209681">
    <property type="component" value="Unassembled WGS sequence"/>
</dbReference>
<feature type="compositionally biased region" description="Basic and acidic residues" evidence="1">
    <location>
        <begin position="140"/>
        <end position="150"/>
    </location>
</feature>
<feature type="domain" description="VWA-like" evidence="2">
    <location>
        <begin position="319"/>
        <end position="443"/>
    </location>
</feature>
<protein>
    <submittedName>
        <fullName evidence="4">VWA-like domain-containing protein</fullName>
    </submittedName>
</protein>
<keyword evidence="5" id="KW-1185">Reference proteome</keyword>
<dbReference type="RefSeq" id="WP_265425272.1">
    <property type="nucleotide sequence ID" value="NZ_JAPFPW010000011.1"/>
</dbReference>
<feature type="domain" description="Putative metallopeptidase" evidence="3">
    <location>
        <begin position="16"/>
        <end position="311"/>
    </location>
</feature>
<comment type="caution">
    <text evidence="4">The sequence shown here is derived from an EMBL/GenBank/DDBJ whole genome shotgun (WGS) entry which is preliminary data.</text>
</comment>
<feature type="region of interest" description="Disordered" evidence="1">
    <location>
        <begin position="140"/>
        <end position="239"/>
    </location>
</feature>
<evidence type="ECO:0000313" key="4">
    <source>
        <dbReference type="EMBL" id="MCW7754352.1"/>
    </source>
</evidence>
<dbReference type="InterPro" id="IPR018698">
    <property type="entry name" value="VWA-like_dom"/>
</dbReference>
<name>A0ABT3NBL5_9BACT</name>
<dbReference type="Pfam" id="PF09967">
    <property type="entry name" value="DUF2201"/>
    <property type="match status" value="1"/>
</dbReference>
<evidence type="ECO:0000256" key="1">
    <source>
        <dbReference type="SAM" id="MobiDB-lite"/>
    </source>
</evidence>
<gene>
    <name evidence="4" type="ORF">OOT00_10175</name>
</gene>
<dbReference type="PANTHER" id="PTHR38730">
    <property type="entry name" value="SLL7028 PROTEIN"/>
    <property type="match status" value="1"/>
</dbReference>
<dbReference type="Pfam" id="PF13203">
    <property type="entry name" value="DUF2201_N"/>
    <property type="match status" value="1"/>
</dbReference>
<sequence>MESPLNKTASAIFLIRKARAQLLLEYPFFGTVAMGLQPLADPDAPTAWTDGVVLGYRPEWIRALPFDTLKGMVGHLVLHAALGHNSRRQGRDPSLWNMACDHTINWMLLEAGLKLPEGYLDNPEFRFLSAEIVYERILSRQDDQEGKGRGDSGTGEQGDGREMNGAGADGEKIPGDGDKAGNSVQGKSGSDGPGAGAMADYHFRESDSDDTGGGDPGGTGEVRDSLNPGEGSDGEPDAGGLEALVAKALLSRRDCGRLPVRLEREVRKTLEPGMDWRMLLSRFIDLSARNDYAWSPPNRRYLHQGIYLPSVRSEEADCIVIVVDTSGSISAGELDSFCSEVSAILTAFSGEILVMGCDADVGSVFRLSRSDLPVHPVFFGGGGTDFRAPFRWLEKEGIAPRCLVYLTDLACSHYPPEPFFPVLWAVCGEGGEAAPPFGDMLHMGMA</sequence>
<accession>A0ABT3NBL5</accession>
<dbReference type="InterPro" id="IPR036465">
    <property type="entry name" value="vWFA_dom_sf"/>
</dbReference>
<dbReference type="EMBL" id="JAPFPW010000011">
    <property type="protein sequence ID" value="MCW7754352.1"/>
    <property type="molecule type" value="Genomic_DNA"/>
</dbReference>